<feature type="domain" description="Conserved virulence factor B-like winged helix" evidence="3">
    <location>
        <begin position="217"/>
        <end position="274"/>
    </location>
</feature>
<evidence type="ECO:0000259" key="2">
    <source>
        <dbReference type="Pfam" id="PF13509"/>
    </source>
</evidence>
<feature type="domain" description="Conserved virulence factor B first S1" evidence="2">
    <location>
        <begin position="70"/>
        <end position="128"/>
    </location>
</feature>
<dbReference type="EMBL" id="BMDY01000013">
    <property type="protein sequence ID" value="GGB08996.1"/>
    <property type="molecule type" value="Genomic_DNA"/>
</dbReference>
<evidence type="ECO:0000313" key="5">
    <source>
        <dbReference type="Proteomes" id="UP000651977"/>
    </source>
</evidence>
<reference evidence="5" key="1">
    <citation type="journal article" date="2019" name="Int. J. Syst. Evol. Microbiol.">
        <title>The Global Catalogue of Microorganisms (GCM) 10K type strain sequencing project: providing services to taxonomists for standard genome sequencing and annotation.</title>
        <authorList>
            <consortium name="The Broad Institute Genomics Platform"/>
            <consortium name="The Broad Institute Genome Sequencing Center for Infectious Disease"/>
            <person name="Wu L."/>
            <person name="Ma J."/>
        </authorList>
    </citation>
    <scope>NUCLEOTIDE SEQUENCE [LARGE SCALE GENOMIC DNA]</scope>
    <source>
        <strain evidence="5">CGMCC 1.10131</strain>
    </source>
</reference>
<dbReference type="InterPro" id="IPR039566">
    <property type="entry name" value="CvfB_S1_st"/>
</dbReference>
<dbReference type="PANTHER" id="PTHR37296:SF1">
    <property type="entry name" value="CONSERVED VIRULENCE FACTOR B"/>
    <property type="match status" value="1"/>
</dbReference>
<dbReference type="PIRSF" id="PIRSF012524">
    <property type="entry name" value="YitL_S1"/>
    <property type="match status" value="1"/>
</dbReference>
<feature type="domain" description="Conserved virulence factor B first S1" evidence="2">
    <location>
        <begin position="4"/>
        <end position="62"/>
    </location>
</feature>
<name>A0ABQ1I2V3_9ALTE</name>
<evidence type="ECO:0000259" key="3">
    <source>
        <dbReference type="Pfam" id="PF17783"/>
    </source>
</evidence>
<evidence type="ECO:0000256" key="1">
    <source>
        <dbReference type="PIRNR" id="PIRNR012524"/>
    </source>
</evidence>
<protein>
    <submittedName>
        <fullName evidence="4">GntR family transcriptional regulator</fullName>
    </submittedName>
</protein>
<dbReference type="PANTHER" id="PTHR37296">
    <property type="entry name" value="CONSERVED VIRULENCE FACTOR B"/>
    <property type="match status" value="1"/>
</dbReference>
<dbReference type="RefSeq" id="WP_055734658.1">
    <property type="nucleotide sequence ID" value="NZ_BMDY01000013.1"/>
</dbReference>
<organism evidence="4 5">
    <name type="scientific">Agarivorans gilvus</name>
    <dbReference type="NCBI Taxonomy" id="680279"/>
    <lineage>
        <taxon>Bacteria</taxon>
        <taxon>Pseudomonadati</taxon>
        <taxon>Pseudomonadota</taxon>
        <taxon>Gammaproteobacteria</taxon>
        <taxon>Alteromonadales</taxon>
        <taxon>Alteromonadaceae</taxon>
        <taxon>Agarivorans</taxon>
    </lineage>
</organism>
<gene>
    <name evidence="4" type="ORF">GCM10007414_22990</name>
</gene>
<comment type="caution">
    <text evidence="4">The sequence shown here is derived from an EMBL/GenBank/DDBJ whole genome shotgun (WGS) entry which is preliminary data.</text>
</comment>
<dbReference type="Gene3D" id="1.10.10.10">
    <property type="entry name" value="Winged helix-like DNA-binding domain superfamily/Winged helix DNA-binding domain"/>
    <property type="match status" value="1"/>
</dbReference>
<keyword evidence="5" id="KW-1185">Reference proteome</keyword>
<dbReference type="Proteomes" id="UP000651977">
    <property type="component" value="Unassembled WGS sequence"/>
</dbReference>
<dbReference type="InterPro" id="IPR036388">
    <property type="entry name" value="WH-like_DNA-bd_sf"/>
</dbReference>
<accession>A0ABQ1I2V3</accession>
<evidence type="ECO:0000313" key="4">
    <source>
        <dbReference type="EMBL" id="GGB08996.1"/>
    </source>
</evidence>
<dbReference type="InterPro" id="IPR040764">
    <property type="entry name" value="CvfB_WH"/>
</dbReference>
<dbReference type="Pfam" id="PF13509">
    <property type="entry name" value="S1_2"/>
    <property type="match status" value="2"/>
</dbReference>
<dbReference type="Gene3D" id="2.40.50.140">
    <property type="entry name" value="Nucleic acid-binding proteins"/>
    <property type="match status" value="2"/>
</dbReference>
<dbReference type="InterPro" id="IPR014464">
    <property type="entry name" value="CvfB_fam"/>
</dbReference>
<dbReference type="Pfam" id="PF17783">
    <property type="entry name" value="WHD_CvfB"/>
    <property type="match status" value="1"/>
</dbReference>
<comment type="similarity">
    <text evidence="1">Belongs to the CvfB family.</text>
</comment>
<dbReference type="InterPro" id="IPR012340">
    <property type="entry name" value="NA-bd_OB-fold"/>
</dbReference>
<sequence>MLEIGRLNQLTVIELADLGAYLDGGEWGDILLPTKELPEHLAEGDELTVFVYRDNEQNLLATRQTPKVQVGECANLLVKEINDVGIFLDWGLEKDLFLPFSEQQQPMEVDRHYVVYVYLDNQQRITASNKLDRYIDKSPHHYQRGDKVQLLIAGRTELGYKAVVNHQHWGVLYYDQVFKRIRAGYSCEGYIQKVREDQKLDVSLEPIGIKKAIDIGEQILTKLEQEQGYLALSDKSSPQAIAAIFGVSKATFKKAIGRLYKEGLITISKTGIVLNSKD</sequence>
<proteinExistence type="inferred from homology"/>